<dbReference type="HOGENOM" id="CLU_138197_0_0_1"/>
<reference evidence="1" key="2">
    <citation type="submission" date="2015-06" db="UniProtKB">
        <authorList>
            <consortium name="EnsemblPlants"/>
        </authorList>
    </citation>
    <scope>IDENTIFICATION</scope>
</reference>
<dbReference type="Proteomes" id="UP000008022">
    <property type="component" value="Unassembled WGS sequence"/>
</dbReference>
<protein>
    <submittedName>
        <fullName evidence="1">Uncharacterized protein</fullName>
    </submittedName>
</protein>
<dbReference type="OMA" id="THTIWDG"/>
<dbReference type="EnsemblPlants" id="ORUFI06G17640.1">
    <property type="protein sequence ID" value="ORUFI06G17640.1"/>
    <property type="gene ID" value="ORUFI06G17640"/>
</dbReference>
<dbReference type="AlphaFoldDB" id="A0A0E0PYJ2"/>
<organism evidence="1 2">
    <name type="scientific">Oryza rufipogon</name>
    <name type="common">Brownbeard rice</name>
    <name type="synonym">Asian wild rice</name>
    <dbReference type="NCBI Taxonomy" id="4529"/>
    <lineage>
        <taxon>Eukaryota</taxon>
        <taxon>Viridiplantae</taxon>
        <taxon>Streptophyta</taxon>
        <taxon>Embryophyta</taxon>
        <taxon>Tracheophyta</taxon>
        <taxon>Spermatophyta</taxon>
        <taxon>Magnoliopsida</taxon>
        <taxon>Liliopsida</taxon>
        <taxon>Poales</taxon>
        <taxon>Poaceae</taxon>
        <taxon>BOP clade</taxon>
        <taxon>Oryzoideae</taxon>
        <taxon>Oryzeae</taxon>
        <taxon>Oryzinae</taxon>
        <taxon>Oryza</taxon>
    </lineage>
</organism>
<dbReference type="Gramene" id="ORUFI06G17640.1">
    <property type="protein sequence ID" value="ORUFI06G17640.1"/>
    <property type="gene ID" value="ORUFI06G17640"/>
</dbReference>
<reference evidence="2" key="1">
    <citation type="submission" date="2013-06" db="EMBL/GenBank/DDBJ databases">
        <authorList>
            <person name="Zhao Q."/>
        </authorList>
    </citation>
    <scope>NUCLEOTIDE SEQUENCE</scope>
    <source>
        <strain evidence="2">cv. W1943</strain>
    </source>
</reference>
<name>A0A0E0PYJ2_ORYRU</name>
<evidence type="ECO:0000313" key="1">
    <source>
        <dbReference type="EnsemblPlants" id="ORUFI06G17640.1"/>
    </source>
</evidence>
<evidence type="ECO:0000313" key="2">
    <source>
        <dbReference type="Proteomes" id="UP000008022"/>
    </source>
</evidence>
<accession>A0A0E0PYJ2</accession>
<keyword evidence="2" id="KW-1185">Reference proteome</keyword>
<sequence length="163" mass="17604">MGQTHTIWDGLGRSIEMDREGGLRISTGDGGYGHEGVKDTMHGDSKKSELHWLAHGGQPLSVVDGAVVRHATVTGLVLTTKSPPDRERVTELISRFRGATSSGGLLETLHELRDVAAVSEPNRKLLTAVPGTVECWSDRLTIAKIHIYRNYPFSADGVMAGFA</sequence>
<proteinExistence type="predicted"/>